<gene>
    <name evidence="1" type="primary">arsD</name>
    <name evidence="1" type="ORF">EBO34_01195</name>
</gene>
<dbReference type="Pfam" id="PF06953">
    <property type="entry name" value="ArsD"/>
    <property type="match status" value="1"/>
</dbReference>
<proteinExistence type="predicted"/>
<comment type="caution">
    <text evidence="1">The sequence shown here is derived from an EMBL/GenBank/DDBJ whole genome shotgun (WGS) entry which is preliminary data.</text>
</comment>
<keyword evidence="2" id="KW-1185">Reference proteome</keyword>
<dbReference type="NCBIfam" id="NF033727">
    <property type="entry name" value="chaperon_ArsD"/>
    <property type="match status" value="1"/>
</dbReference>
<dbReference type="InterPro" id="IPR010712">
    <property type="entry name" value="Arsenical-R_ArsD"/>
</dbReference>
<dbReference type="AlphaFoldDB" id="A0A3M7TV52"/>
<organism evidence="1 2">
    <name type="scientific">Alteribacter keqinensis</name>
    <dbReference type="NCBI Taxonomy" id="2483800"/>
    <lineage>
        <taxon>Bacteria</taxon>
        <taxon>Bacillati</taxon>
        <taxon>Bacillota</taxon>
        <taxon>Bacilli</taxon>
        <taxon>Bacillales</taxon>
        <taxon>Bacillaceae</taxon>
        <taxon>Alteribacter</taxon>
    </lineage>
</organism>
<dbReference type="GO" id="GO:0046685">
    <property type="term" value="P:response to arsenic-containing substance"/>
    <property type="evidence" value="ECO:0007669"/>
    <property type="project" value="InterPro"/>
</dbReference>
<name>A0A3M7TV52_9BACI</name>
<dbReference type="GO" id="GO:0045892">
    <property type="term" value="P:negative regulation of DNA-templated transcription"/>
    <property type="evidence" value="ECO:0007669"/>
    <property type="project" value="InterPro"/>
</dbReference>
<dbReference type="Proteomes" id="UP000278746">
    <property type="component" value="Unassembled WGS sequence"/>
</dbReference>
<dbReference type="RefSeq" id="WP_122896140.1">
    <property type="nucleotide sequence ID" value="NZ_RHIB01000001.1"/>
</dbReference>
<evidence type="ECO:0000313" key="2">
    <source>
        <dbReference type="Proteomes" id="UP000278746"/>
    </source>
</evidence>
<reference evidence="1 2" key="1">
    <citation type="submission" date="2018-10" db="EMBL/GenBank/DDBJ databases">
        <title>Bacillus Keqinensis sp. nov., a moderately halophilic bacterium isolated from a saline-alkaline lake.</title>
        <authorList>
            <person name="Wang H."/>
        </authorList>
    </citation>
    <scope>NUCLEOTIDE SEQUENCE [LARGE SCALE GENOMIC DNA]</scope>
    <source>
        <strain evidence="1 2">KQ-3</strain>
    </source>
</reference>
<dbReference type="OrthoDB" id="9801358at2"/>
<dbReference type="Gene3D" id="3.40.30.10">
    <property type="entry name" value="Glutaredoxin"/>
    <property type="match status" value="1"/>
</dbReference>
<protein>
    <submittedName>
        <fullName evidence="1">Arsenical resistance operon transcriptional repressor ArsD</fullName>
    </submittedName>
</protein>
<sequence>MTVIRVYDPAMCCETGVCGPVVDPELTRVANALFLLEQKSIDVKRYNLGNEPQAFVDETLIQKLLEEKGVDALPAVIVNGTVVKTGEYPTNKELAEWTGVREDELQPEKKEKDDLTLF</sequence>
<evidence type="ECO:0000313" key="1">
    <source>
        <dbReference type="EMBL" id="RNA68614.1"/>
    </source>
</evidence>
<dbReference type="GO" id="GO:0003677">
    <property type="term" value="F:DNA binding"/>
    <property type="evidence" value="ECO:0007669"/>
    <property type="project" value="InterPro"/>
</dbReference>
<dbReference type="EMBL" id="RHIB01000001">
    <property type="protein sequence ID" value="RNA68614.1"/>
    <property type="molecule type" value="Genomic_DNA"/>
</dbReference>
<accession>A0A3M7TV52</accession>